<dbReference type="SUPFAM" id="SSF55781">
    <property type="entry name" value="GAF domain-like"/>
    <property type="match status" value="1"/>
</dbReference>
<evidence type="ECO:0000259" key="1">
    <source>
        <dbReference type="PROSITE" id="PS51077"/>
    </source>
</evidence>
<dbReference type="Gene3D" id="1.10.10.10">
    <property type="entry name" value="Winged helix-like DNA-binding domain superfamily/Winged helix DNA-binding domain"/>
    <property type="match status" value="1"/>
</dbReference>
<dbReference type="GO" id="GO:0003677">
    <property type="term" value="F:DNA binding"/>
    <property type="evidence" value="ECO:0007669"/>
    <property type="project" value="InterPro"/>
</dbReference>
<dbReference type="InterPro" id="IPR036390">
    <property type="entry name" value="WH_DNA-bd_sf"/>
</dbReference>
<dbReference type="PANTHER" id="PTHR30136">
    <property type="entry name" value="HELIX-TURN-HELIX TRANSCRIPTIONAL REGULATOR, ICLR FAMILY"/>
    <property type="match status" value="1"/>
</dbReference>
<evidence type="ECO:0000313" key="3">
    <source>
        <dbReference type="Proteomes" id="UP000448235"/>
    </source>
</evidence>
<organism evidence="2 3">
    <name type="scientific">Halomonas icarae</name>
    <dbReference type="NCBI Taxonomy" id="2691040"/>
    <lineage>
        <taxon>Bacteria</taxon>
        <taxon>Pseudomonadati</taxon>
        <taxon>Pseudomonadota</taxon>
        <taxon>Gammaproteobacteria</taxon>
        <taxon>Oceanospirillales</taxon>
        <taxon>Halomonadaceae</taxon>
        <taxon>Halomonas</taxon>
    </lineage>
</organism>
<name>A0A7X4VYR4_9GAMM</name>
<dbReference type="RefSeq" id="WP_132042412.1">
    <property type="nucleotide sequence ID" value="NZ_JARWMY010000003.1"/>
</dbReference>
<evidence type="ECO:0000313" key="2">
    <source>
        <dbReference type="EMBL" id="NAW11893.1"/>
    </source>
</evidence>
<keyword evidence="3" id="KW-1185">Reference proteome</keyword>
<feature type="domain" description="HTH iclR-type" evidence="1">
    <location>
        <begin position="6"/>
        <end position="67"/>
    </location>
</feature>
<dbReference type="AlphaFoldDB" id="A0A7X4VYR4"/>
<dbReference type="GO" id="GO:0045892">
    <property type="term" value="P:negative regulation of DNA-templated transcription"/>
    <property type="evidence" value="ECO:0007669"/>
    <property type="project" value="TreeGrafter"/>
</dbReference>
<dbReference type="Pfam" id="PF09339">
    <property type="entry name" value="HTH_IclR"/>
    <property type="match status" value="1"/>
</dbReference>
<dbReference type="SMART" id="SM00346">
    <property type="entry name" value="HTH_ICLR"/>
    <property type="match status" value="1"/>
</dbReference>
<gene>
    <name evidence="2" type="ORF">GRB80_03420</name>
</gene>
<reference evidence="2 3" key="1">
    <citation type="submission" date="2019-12" db="EMBL/GenBank/DDBJ databases">
        <title>Draft genome sequencing of Halomonas icarensis D1-1.</title>
        <authorList>
            <person name="Pandiyan K."/>
            <person name="Kushwaha P."/>
            <person name="Gowdham M."/>
            <person name="Chakdar H."/>
            <person name="Singh A."/>
            <person name="Kumar M."/>
            <person name="Saxena A.K."/>
        </authorList>
    </citation>
    <scope>NUCLEOTIDE SEQUENCE [LARGE SCALE GENOMIC DNA]</scope>
    <source>
        <strain evidence="2 3">D1-1</strain>
    </source>
</reference>
<sequence>MAQDRVEAVERALTVLEAFDGERTTMSLAELAQATGFYKSTLLRLLGSLARFDYVRRGSDGLWQLGDSPGRLARRQAPAQRLAARVQPLLDEMARELGETASLLEQVGETVECRLASLPATPLRHDLHPGMGWPLDPSMPPCLAFAGGVMVTQPLPELPGVPRRWLALSGPTGRLNSNEASQALARAANSLECRPRGVDAEEMS</sequence>
<dbReference type="EMBL" id="WUTS01000001">
    <property type="protein sequence ID" value="NAW11893.1"/>
    <property type="molecule type" value="Genomic_DNA"/>
</dbReference>
<accession>A0A7X4VYR4</accession>
<dbReference type="GO" id="GO:0003700">
    <property type="term" value="F:DNA-binding transcription factor activity"/>
    <property type="evidence" value="ECO:0007669"/>
    <property type="project" value="TreeGrafter"/>
</dbReference>
<dbReference type="InterPro" id="IPR036388">
    <property type="entry name" value="WH-like_DNA-bd_sf"/>
</dbReference>
<dbReference type="Proteomes" id="UP000448235">
    <property type="component" value="Unassembled WGS sequence"/>
</dbReference>
<proteinExistence type="predicted"/>
<dbReference type="SUPFAM" id="SSF46785">
    <property type="entry name" value="Winged helix' DNA-binding domain"/>
    <property type="match status" value="1"/>
</dbReference>
<dbReference type="InterPro" id="IPR005471">
    <property type="entry name" value="Tscrpt_reg_IclR_N"/>
</dbReference>
<comment type="caution">
    <text evidence="2">The sequence shown here is derived from an EMBL/GenBank/DDBJ whole genome shotgun (WGS) entry which is preliminary data.</text>
</comment>
<dbReference type="PANTHER" id="PTHR30136:SF39">
    <property type="entry name" value="TRANSCRIPTIONAL REGULATORY PROTEIN"/>
    <property type="match status" value="1"/>
</dbReference>
<dbReference type="InterPro" id="IPR050707">
    <property type="entry name" value="HTH_MetabolicPath_Reg"/>
</dbReference>
<protein>
    <submittedName>
        <fullName evidence="2">Helix-turn-helix domain-containing protein</fullName>
    </submittedName>
</protein>
<dbReference type="PROSITE" id="PS51077">
    <property type="entry name" value="HTH_ICLR"/>
    <property type="match status" value="1"/>
</dbReference>